<dbReference type="Proteomes" id="UP000317484">
    <property type="component" value="Unassembled WGS sequence"/>
</dbReference>
<proteinExistence type="predicted"/>
<evidence type="ECO:0000313" key="1">
    <source>
        <dbReference type="EMBL" id="SMO73596.1"/>
    </source>
</evidence>
<dbReference type="GO" id="GO:0006974">
    <property type="term" value="P:DNA damage response"/>
    <property type="evidence" value="ECO:0007669"/>
    <property type="project" value="TreeGrafter"/>
</dbReference>
<dbReference type="GO" id="GO:0016301">
    <property type="term" value="F:kinase activity"/>
    <property type="evidence" value="ECO:0007669"/>
    <property type="project" value="UniProtKB-KW"/>
</dbReference>
<dbReference type="RefSeq" id="WP_185938280.1">
    <property type="nucleotide sequence ID" value="NZ_FXTJ01000003.1"/>
</dbReference>
<dbReference type="PANTHER" id="PTHR34387:SF1">
    <property type="entry name" value="PERIPLASMIC IMMUNOGENIC PROTEIN"/>
    <property type="match status" value="1"/>
</dbReference>
<keyword evidence="2" id="KW-1185">Reference proteome</keyword>
<organism evidence="1 2">
    <name type="scientific">Geodermatophilus aquaeductus</name>
    <dbReference type="NCBI Taxonomy" id="1564161"/>
    <lineage>
        <taxon>Bacteria</taxon>
        <taxon>Bacillati</taxon>
        <taxon>Actinomycetota</taxon>
        <taxon>Actinomycetes</taxon>
        <taxon>Geodermatophilales</taxon>
        <taxon>Geodermatophilaceae</taxon>
        <taxon>Geodermatophilus</taxon>
    </lineage>
</organism>
<keyword evidence="1" id="KW-0808">Transferase</keyword>
<dbReference type="InterPro" id="IPR007497">
    <property type="entry name" value="SIMPL/DUF541"/>
</dbReference>
<protein>
    <submittedName>
        <fullName evidence="1">Uncharacterized conserved protein YggE, contains kinase-interacting SIMPL domain</fullName>
    </submittedName>
</protein>
<keyword evidence="1" id="KW-0418">Kinase</keyword>
<dbReference type="InterPro" id="IPR052022">
    <property type="entry name" value="26kDa_periplasmic_antigen"/>
</dbReference>
<name>A0A521DPG3_9ACTN</name>
<dbReference type="Pfam" id="PF04402">
    <property type="entry name" value="SIMPL"/>
    <property type="match status" value="1"/>
</dbReference>
<gene>
    <name evidence="1" type="ORF">SAMN06273567_103404</name>
</gene>
<dbReference type="Gene3D" id="3.30.110.170">
    <property type="entry name" value="Protein of unknown function (DUF541), domain 1"/>
    <property type="match status" value="1"/>
</dbReference>
<dbReference type="Gene3D" id="3.30.70.2970">
    <property type="entry name" value="Protein of unknown function (DUF541), domain 2"/>
    <property type="match status" value="1"/>
</dbReference>
<accession>A0A521DPG3</accession>
<dbReference type="PANTHER" id="PTHR34387">
    <property type="entry name" value="SLR1258 PROTEIN"/>
    <property type="match status" value="1"/>
</dbReference>
<evidence type="ECO:0000313" key="2">
    <source>
        <dbReference type="Proteomes" id="UP000317484"/>
    </source>
</evidence>
<dbReference type="AlphaFoldDB" id="A0A521DPG3"/>
<dbReference type="EMBL" id="FXTJ01000003">
    <property type="protein sequence ID" value="SMO73596.1"/>
    <property type="molecule type" value="Genomic_DNA"/>
</dbReference>
<sequence length="215" mass="21703">MTQPPAVVRVRGEATADHGPDRATLAVHVREASPDSRSAALSRASGVTAHLRSALDGAEGVRRVVLSRVSVHEQWSWDPGAGTNQRAGWEATVGGTVEVDVGAVPEVAEVVAAAGAGIGGVSWELDDPAAARRAVRRAAVDAAREAATDLADAVGRPLGPLRELADPGLSSVVLGGAETMAAMARGSVGGGPALDLDPQAVTVSAVVEATYALED</sequence>
<reference evidence="1 2" key="1">
    <citation type="submission" date="2017-05" db="EMBL/GenBank/DDBJ databases">
        <authorList>
            <person name="Varghese N."/>
            <person name="Submissions S."/>
        </authorList>
    </citation>
    <scope>NUCLEOTIDE SEQUENCE [LARGE SCALE GENOMIC DNA]</scope>
    <source>
        <strain evidence="1 2">DSM 46834</strain>
    </source>
</reference>